<keyword evidence="2" id="KW-1185">Reference proteome</keyword>
<accession>A0ABR0F6Z8</accession>
<comment type="caution">
    <text evidence="1">The sequence shown here is derived from an EMBL/GenBank/DDBJ whole genome shotgun (WGS) entry which is preliminary data.</text>
</comment>
<dbReference type="EMBL" id="JAFFGZ010000009">
    <property type="protein sequence ID" value="KAK4639471.1"/>
    <property type="molecule type" value="Genomic_DNA"/>
</dbReference>
<gene>
    <name evidence="1" type="ORF">QC761_708588</name>
</gene>
<evidence type="ECO:0000313" key="2">
    <source>
        <dbReference type="Proteomes" id="UP001322138"/>
    </source>
</evidence>
<sequence>MRSSNIATKLVSVNAKFAVRLARRRLARDSVGLCRELARGCKRWQAQKYMYLFVSSRRILESPMPCCGPRPGSHCFS</sequence>
<organism evidence="1 2">
    <name type="scientific">Podospora bellae-mahoneyi</name>
    <dbReference type="NCBI Taxonomy" id="2093777"/>
    <lineage>
        <taxon>Eukaryota</taxon>
        <taxon>Fungi</taxon>
        <taxon>Dikarya</taxon>
        <taxon>Ascomycota</taxon>
        <taxon>Pezizomycotina</taxon>
        <taxon>Sordariomycetes</taxon>
        <taxon>Sordariomycetidae</taxon>
        <taxon>Sordariales</taxon>
        <taxon>Podosporaceae</taxon>
        <taxon>Podospora</taxon>
    </lineage>
</organism>
<dbReference type="RefSeq" id="XP_062728447.1">
    <property type="nucleotide sequence ID" value="XM_062882409.1"/>
</dbReference>
<name>A0ABR0F6Z8_9PEZI</name>
<proteinExistence type="predicted"/>
<reference evidence="1 2" key="1">
    <citation type="journal article" date="2023" name="bioRxiv">
        <title>High-quality genome assemblies of four members of thePodospora anserinaspecies complex.</title>
        <authorList>
            <person name="Ament-Velasquez S.L."/>
            <person name="Vogan A.A."/>
            <person name="Wallerman O."/>
            <person name="Hartmann F."/>
            <person name="Gautier V."/>
            <person name="Silar P."/>
            <person name="Giraud T."/>
            <person name="Johannesson H."/>
        </authorList>
    </citation>
    <scope>NUCLEOTIDE SEQUENCE [LARGE SCALE GENOMIC DNA]</scope>
    <source>
        <strain evidence="1 2">CBS 112042</strain>
    </source>
</reference>
<dbReference type="Proteomes" id="UP001322138">
    <property type="component" value="Unassembled WGS sequence"/>
</dbReference>
<protein>
    <submittedName>
        <fullName evidence="1">Uncharacterized protein</fullName>
    </submittedName>
</protein>
<evidence type="ECO:0000313" key="1">
    <source>
        <dbReference type="EMBL" id="KAK4639471.1"/>
    </source>
</evidence>
<dbReference type="GeneID" id="87901891"/>